<name>A0A816GQE7_ADIRI</name>
<evidence type="ECO:0000313" key="3">
    <source>
        <dbReference type="EMBL" id="CAF1676610.1"/>
    </source>
</evidence>
<dbReference type="SUPFAM" id="SSF101898">
    <property type="entry name" value="NHL repeat"/>
    <property type="match status" value="1"/>
</dbReference>
<comment type="caution">
    <text evidence="3">The sequence shown here is derived from an EMBL/GenBank/DDBJ whole genome shotgun (WGS) entry which is preliminary data.</text>
</comment>
<dbReference type="Proteomes" id="UP000663828">
    <property type="component" value="Unassembled WGS sequence"/>
</dbReference>
<evidence type="ECO:0000256" key="1">
    <source>
        <dbReference type="ARBA" id="ARBA00022737"/>
    </source>
</evidence>
<proteinExistence type="predicted"/>
<keyword evidence="1" id="KW-0677">Repeat</keyword>
<organism evidence="3 4">
    <name type="scientific">Adineta ricciae</name>
    <name type="common">Rotifer</name>
    <dbReference type="NCBI Taxonomy" id="249248"/>
    <lineage>
        <taxon>Eukaryota</taxon>
        <taxon>Metazoa</taxon>
        <taxon>Spiralia</taxon>
        <taxon>Gnathifera</taxon>
        <taxon>Rotifera</taxon>
        <taxon>Eurotatoria</taxon>
        <taxon>Bdelloidea</taxon>
        <taxon>Adinetida</taxon>
        <taxon>Adinetidae</taxon>
        <taxon>Adineta</taxon>
    </lineage>
</organism>
<evidence type="ECO:0000256" key="2">
    <source>
        <dbReference type="PROSITE-ProRule" id="PRU00504"/>
    </source>
</evidence>
<dbReference type="EMBL" id="CAJNOR010014071">
    <property type="protein sequence ID" value="CAF1676610.1"/>
    <property type="molecule type" value="Genomic_DNA"/>
</dbReference>
<sequence>MSWFTTGKIFEKNSIADTTSTTKSTTIAGSSTSSPGLTFDPNGNLYVADSANYRIQRFPPNSLNGTIVAGQFIRDYGAGKIHNGRCKYCANSTVDIVIAAYSNGVFTVNGESGVAFDSNNSLYVSNTYAHNVAKFSLL</sequence>
<dbReference type="AlphaFoldDB" id="A0A816GQE7"/>
<dbReference type="Gene3D" id="2.120.10.30">
    <property type="entry name" value="TolB, C-terminal domain"/>
    <property type="match status" value="1"/>
</dbReference>
<protein>
    <submittedName>
        <fullName evidence="3">Uncharacterized protein</fullName>
    </submittedName>
</protein>
<feature type="repeat" description="NHL" evidence="2">
    <location>
        <begin position="36"/>
        <end position="61"/>
    </location>
</feature>
<dbReference type="Pfam" id="PF01436">
    <property type="entry name" value="NHL"/>
    <property type="match status" value="1"/>
</dbReference>
<reference evidence="3" key="1">
    <citation type="submission" date="2021-02" db="EMBL/GenBank/DDBJ databases">
        <authorList>
            <person name="Nowell W R."/>
        </authorList>
    </citation>
    <scope>NUCLEOTIDE SEQUENCE</scope>
</reference>
<dbReference type="InterPro" id="IPR001258">
    <property type="entry name" value="NHL_repeat"/>
</dbReference>
<keyword evidence="4" id="KW-1185">Reference proteome</keyword>
<dbReference type="InterPro" id="IPR011042">
    <property type="entry name" value="6-blade_b-propeller_TolB-like"/>
</dbReference>
<gene>
    <name evidence="3" type="ORF">XAT740_LOCUS59726</name>
</gene>
<accession>A0A816GQE7</accession>
<evidence type="ECO:0000313" key="4">
    <source>
        <dbReference type="Proteomes" id="UP000663828"/>
    </source>
</evidence>
<dbReference type="PROSITE" id="PS51125">
    <property type="entry name" value="NHL"/>
    <property type="match status" value="1"/>
</dbReference>